<evidence type="ECO:0000313" key="1">
    <source>
        <dbReference type="EMBL" id="QDT40547.1"/>
    </source>
</evidence>
<dbReference type="KEGG" id="gaz:Pan241w_06040"/>
<dbReference type="EMBL" id="CP036269">
    <property type="protein sequence ID" value="QDT40547.1"/>
    <property type="molecule type" value="Genomic_DNA"/>
</dbReference>
<protein>
    <submittedName>
        <fullName evidence="1">Uncharacterized protein</fullName>
    </submittedName>
</protein>
<evidence type="ECO:0000313" key="2">
    <source>
        <dbReference type="Proteomes" id="UP000317171"/>
    </source>
</evidence>
<dbReference type="RefSeq" id="WP_145210690.1">
    <property type="nucleotide sequence ID" value="NZ_CP036269.1"/>
</dbReference>
<dbReference type="Proteomes" id="UP000317171">
    <property type="component" value="Chromosome"/>
</dbReference>
<gene>
    <name evidence="1" type="ORF">Pan241w_06040</name>
</gene>
<reference evidence="1 2" key="1">
    <citation type="submission" date="2019-02" db="EMBL/GenBank/DDBJ databases">
        <title>Deep-cultivation of Planctomycetes and their phenomic and genomic characterization uncovers novel biology.</title>
        <authorList>
            <person name="Wiegand S."/>
            <person name="Jogler M."/>
            <person name="Boedeker C."/>
            <person name="Pinto D."/>
            <person name="Vollmers J."/>
            <person name="Rivas-Marin E."/>
            <person name="Kohn T."/>
            <person name="Peeters S.H."/>
            <person name="Heuer A."/>
            <person name="Rast P."/>
            <person name="Oberbeckmann S."/>
            <person name="Bunk B."/>
            <person name="Jeske O."/>
            <person name="Meyerdierks A."/>
            <person name="Storesund J.E."/>
            <person name="Kallscheuer N."/>
            <person name="Luecker S."/>
            <person name="Lage O.M."/>
            <person name="Pohl T."/>
            <person name="Merkel B.J."/>
            <person name="Hornburger P."/>
            <person name="Mueller R.-W."/>
            <person name="Bruemmer F."/>
            <person name="Labrenz M."/>
            <person name="Spormann A.M."/>
            <person name="Op den Camp H."/>
            <person name="Overmann J."/>
            <person name="Amann R."/>
            <person name="Jetten M.S.M."/>
            <person name="Mascher T."/>
            <person name="Medema M.H."/>
            <person name="Devos D.P."/>
            <person name="Kaster A.-K."/>
            <person name="Ovreas L."/>
            <person name="Rohde M."/>
            <person name="Galperin M.Y."/>
            <person name="Jogler C."/>
        </authorList>
    </citation>
    <scope>NUCLEOTIDE SEQUENCE [LARGE SCALE GENOMIC DNA]</scope>
    <source>
        <strain evidence="1 2">Pan241w</strain>
    </source>
</reference>
<dbReference type="OrthoDB" id="489312at2"/>
<organism evidence="1 2">
    <name type="scientific">Gimesia alba</name>
    <dbReference type="NCBI Taxonomy" id="2527973"/>
    <lineage>
        <taxon>Bacteria</taxon>
        <taxon>Pseudomonadati</taxon>
        <taxon>Planctomycetota</taxon>
        <taxon>Planctomycetia</taxon>
        <taxon>Planctomycetales</taxon>
        <taxon>Planctomycetaceae</taxon>
        <taxon>Gimesia</taxon>
    </lineage>
</organism>
<keyword evidence="2" id="KW-1185">Reference proteome</keyword>
<proteinExistence type="predicted"/>
<dbReference type="AlphaFoldDB" id="A0A517R9H5"/>
<accession>A0A517R9H5</accession>
<sequence>MTKFNSSLKKILPRKHVPLWRHGDVLIAAVSKIPPKLKKLPHCILAEGELTGHMHRIQERDVAELFESDQDDGDRYLEVTAESATLIHQEHAAIELPQGKYRVWIQREYSPEAIRRVID</sequence>
<name>A0A517R9H5_9PLAN</name>